<evidence type="ECO:0000313" key="1">
    <source>
        <dbReference type="EMBL" id="SDL96528.1"/>
    </source>
</evidence>
<accession>A0A1G9PCP2</accession>
<dbReference type="STRING" id="119000.SAMN05661010_03005"/>
<reference evidence="1 2" key="1">
    <citation type="submission" date="2016-10" db="EMBL/GenBank/DDBJ databases">
        <authorList>
            <person name="de Groot N.N."/>
        </authorList>
    </citation>
    <scope>NUCLEOTIDE SEQUENCE [LARGE SCALE GENOMIC DNA]</scope>
    <source>
        <strain evidence="1 2">DSM 14789</strain>
    </source>
</reference>
<dbReference type="Proteomes" id="UP000198654">
    <property type="component" value="Unassembled WGS sequence"/>
</dbReference>
<proteinExistence type="predicted"/>
<dbReference type="OrthoDB" id="7605608at2"/>
<organism evidence="1 2">
    <name type="scientific">Modicisalibacter muralis</name>
    <dbReference type="NCBI Taxonomy" id="119000"/>
    <lineage>
        <taxon>Bacteria</taxon>
        <taxon>Pseudomonadati</taxon>
        <taxon>Pseudomonadota</taxon>
        <taxon>Gammaproteobacteria</taxon>
        <taxon>Oceanospirillales</taxon>
        <taxon>Halomonadaceae</taxon>
        <taxon>Modicisalibacter</taxon>
    </lineage>
</organism>
<dbReference type="EMBL" id="FNGI01000009">
    <property type="protein sequence ID" value="SDL96528.1"/>
    <property type="molecule type" value="Genomic_DNA"/>
</dbReference>
<sequence>MQRTTGITCTTTDRLRIEPRHWYAWQMLPGYREECSQPYYSPIYVTRVIPRKTGQSILSLEFFNVLYLDGAQDFNLNIRLLRRYRNYLVADLLYPEESLQQVAIISRIKFGWLNQHCRHILEQYPPALLDQDAQENASTYLDAAFPYVKQQAALPI</sequence>
<dbReference type="AlphaFoldDB" id="A0A1G9PCP2"/>
<keyword evidence="2" id="KW-1185">Reference proteome</keyword>
<dbReference type="RefSeq" id="WP_089730011.1">
    <property type="nucleotide sequence ID" value="NZ_FNGI01000009.1"/>
</dbReference>
<evidence type="ECO:0000313" key="2">
    <source>
        <dbReference type="Proteomes" id="UP000198654"/>
    </source>
</evidence>
<protein>
    <submittedName>
        <fullName evidence="1">Uncharacterized protein</fullName>
    </submittedName>
</protein>
<name>A0A1G9PCP2_9GAMM</name>
<gene>
    <name evidence="1" type="ORF">SAMN05661010_03005</name>
</gene>